<keyword evidence="2" id="KW-1185">Reference proteome</keyword>
<dbReference type="AlphaFoldDB" id="H6C2B5"/>
<dbReference type="RefSeq" id="XP_009158348.1">
    <property type="nucleotide sequence ID" value="XM_009160100.1"/>
</dbReference>
<dbReference type="EMBL" id="JH226134">
    <property type="protein sequence ID" value="EHY57887.1"/>
    <property type="molecule type" value="Genomic_DNA"/>
</dbReference>
<gene>
    <name evidence="1" type="ORF">HMPREF1120_05909</name>
</gene>
<name>H6C2B5_EXODN</name>
<dbReference type="VEuPathDB" id="FungiDB:HMPREF1120_05909"/>
<organism evidence="1 2">
    <name type="scientific">Exophiala dermatitidis (strain ATCC 34100 / CBS 525.76 / NIH/UT8656)</name>
    <name type="common">Black yeast</name>
    <name type="synonym">Wangiella dermatitidis</name>
    <dbReference type="NCBI Taxonomy" id="858893"/>
    <lineage>
        <taxon>Eukaryota</taxon>
        <taxon>Fungi</taxon>
        <taxon>Dikarya</taxon>
        <taxon>Ascomycota</taxon>
        <taxon>Pezizomycotina</taxon>
        <taxon>Eurotiomycetes</taxon>
        <taxon>Chaetothyriomycetidae</taxon>
        <taxon>Chaetothyriales</taxon>
        <taxon>Herpotrichiellaceae</taxon>
        <taxon>Exophiala</taxon>
    </lineage>
</organism>
<evidence type="ECO:0000313" key="2">
    <source>
        <dbReference type="Proteomes" id="UP000007304"/>
    </source>
</evidence>
<dbReference type="GeneID" id="20310548"/>
<dbReference type="HOGENOM" id="CLU_2263741_0_0_1"/>
<sequence>MISRFCCIRVSGCGCLASHARQLVDRRNNILGRVMVSAALAGAFSLRNSKGGRPHCAGEILSLSKQQSQVVGQWYIVEAQTWRGRKKWETRLVGGNRKAYFAS</sequence>
<proteinExistence type="predicted"/>
<accession>H6C2B5</accession>
<reference evidence="1" key="1">
    <citation type="submission" date="2011-07" db="EMBL/GenBank/DDBJ databases">
        <title>The Genome Sequence of Exophiala (Wangiella) dermatitidis NIH/UT8656.</title>
        <authorList>
            <consortium name="The Broad Institute Genome Sequencing Platform"/>
            <person name="Cuomo C."/>
            <person name="Wang Z."/>
            <person name="Hunicke-Smith S."/>
            <person name="Szanislo P.J."/>
            <person name="Earl A."/>
            <person name="Young S.K."/>
            <person name="Zeng Q."/>
            <person name="Gargeya S."/>
            <person name="Fitzgerald M."/>
            <person name="Haas B."/>
            <person name="Abouelleil A."/>
            <person name="Alvarado L."/>
            <person name="Arachchi H.M."/>
            <person name="Berlin A."/>
            <person name="Brown A."/>
            <person name="Chapman S.B."/>
            <person name="Chen Z."/>
            <person name="Dunbar C."/>
            <person name="Freedman E."/>
            <person name="Gearin G."/>
            <person name="Gellesch M."/>
            <person name="Goldberg J."/>
            <person name="Griggs A."/>
            <person name="Gujja S."/>
            <person name="Heiman D."/>
            <person name="Howarth C."/>
            <person name="Larson L."/>
            <person name="Lui A."/>
            <person name="MacDonald P.J.P."/>
            <person name="Montmayeur A."/>
            <person name="Murphy C."/>
            <person name="Neiman D."/>
            <person name="Pearson M."/>
            <person name="Priest M."/>
            <person name="Roberts A."/>
            <person name="Saif S."/>
            <person name="Shea T."/>
            <person name="Shenoy N."/>
            <person name="Sisk P."/>
            <person name="Stolte C."/>
            <person name="Sykes S."/>
            <person name="Wortman J."/>
            <person name="Nusbaum C."/>
            <person name="Birren B."/>
        </authorList>
    </citation>
    <scope>NUCLEOTIDE SEQUENCE</scope>
    <source>
        <strain evidence="1">NIH/UT8656</strain>
    </source>
</reference>
<protein>
    <submittedName>
        <fullName evidence="1">Uncharacterized protein</fullName>
    </submittedName>
</protein>
<dbReference type="Proteomes" id="UP000007304">
    <property type="component" value="Unassembled WGS sequence"/>
</dbReference>
<evidence type="ECO:0000313" key="1">
    <source>
        <dbReference type="EMBL" id="EHY57887.1"/>
    </source>
</evidence>
<dbReference type="InParanoid" id="H6C2B5"/>